<proteinExistence type="predicted"/>
<dbReference type="Proteomes" id="UP000887578">
    <property type="component" value="Unplaced"/>
</dbReference>
<reference evidence="3" key="1">
    <citation type="submission" date="2022-11" db="UniProtKB">
        <authorList>
            <consortium name="WormBaseParasite"/>
        </authorList>
    </citation>
    <scope>IDENTIFICATION</scope>
</reference>
<evidence type="ECO:0000313" key="2">
    <source>
        <dbReference type="Proteomes" id="UP000887578"/>
    </source>
</evidence>
<protein>
    <submittedName>
        <fullName evidence="3">Uncharacterized protein</fullName>
    </submittedName>
</protein>
<evidence type="ECO:0000256" key="1">
    <source>
        <dbReference type="SAM" id="MobiDB-lite"/>
    </source>
</evidence>
<sequence>MNTSNDDLFNCAQMGTPIAKFLTSSPKIPRLHIAAYTTEARTALDRQLSYPPPNSVQRSSLSHVSKPSNTAPSKYNKSESIRLLPTGTRSIISPPFSKLQKKKKSLTFDSAEHVKIIPNRQELEEDEKNWTPNGTHRTKKSICSDDVQNSNIPHYQQEKQKQPASNNNYAPFSLFSYTPIFQTNGQPQNLNSNRLFSLPNYRSTSTFPRSNIINDDKRPYGFSTNNDDLPTLPLRPPIRRYNLNDYDSTFSRKNFHDSANEFSDFSTLPRRPVVRNYSLNGNMNLPSNVMNTDERSSNGFSLSRQSGSGGQASNSNKRRANDNDNNEFEAPKNKNPKLAAAGRKDAAAQGKIILQENNQSNGAKNDSNNDDLLKFSRSPQVFIKIQPRRIIFLNGRRSNVMNTDDLSKLPRRPPLRKQSSKPYYERFPLIKLNNNKSLKPAQSCLDVLWKMFWGPKRRTKQFESC</sequence>
<feature type="compositionally biased region" description="Polar residues" evidence="1">
    <location>
        <begin position="278"/>
        <end position="291"/>
    </location>
</feature>
<dbReference type="WBParaSite" id="PDA_v2.g6594.t1">
    <property type="protein sequence ID" value="PDA_v2.g6594.t1"/>
    <property type="gene ID" value="PDA_v2.g6594"/>
</dbReference>
<feature type="compositionally biased region" description="Polar residues" evidence="1">
    <location>
        <begin position="55"/>
        <end position="75"/>
    </location>
</feature>
<feature type="region of interest" description="Disordered" evidence="1">
    <location>
        <begin position="278"/>
        <end position="346"/>
    </location>
</feature>
<feature type="compositionally biased region" description="Low complexity" evidence="1">
    <location>
        <begin position="299"/>
        <end position="315"/>
    </location>
</feature>
<dbReference type="AlphaFoldDB" id="A0A914R587"/>
<keyword evidence="2" id="KW-1185">Reference proteome</keyword>
<evidence type="ECO:0000313" key="3">
    <source>
        <dbReference type="WBParaSite" id="PDA_v2.g6594.t1"/>
    </source>
</evidence>
<organism evidence="2 3">
    <name type="scientific">Panagrolaimus davidi</name>
    <dbReference type="NCBI Taxonomy" id="227884"/>
    <lineage>
        <taxon>Eukaryota</taxon>
        <taxon>Metazoa</taxon>
        <taxon>Ecdysozoa</taxon>
        <taxon>Nematoda</taxon>
        <taxon>Chromadorea</taxon>
        <taxon>Rhabditida</taxon>
        <taxon>Tylenchina</taxon>
        <taxon>Panagrolaimomorpha</taxon>
        <taxon>Panagrolaimoidea</taxon>
        <taxon>Panagrolaimidae</taxon>
        <taxon>Panagrolaimus</taxon>
    </lineage>
</organism>
<name>A0A914R587_9BILA</name>
<accession>A0A914R587</accession>
<feature type="region of interest" description="Disordered" evidence="1">
    <location>
        <begin position="126"/>
        <end position="147"/>
    </location>
</feature>
<feature type="region of interest" description="Disordered" evidence="1">
    <location>
        <begin position="47"/>
        <end position="82"/>
    </location>
</feature>